<keyword evidence="1" id="KW-0645">Protease</keyword>
<evidence type="ECO:0000256" key="6">
    <source>
        <dbReference type="SAM" id="SignalP"/>
    </source>
</evidence>
<feature type="region of interest" description="Disordered" evidence="5">
    <location>
        <begin position="45"/>
        <end position="65"/>
    </location>
</feature>
<gene>
    <name evidence="8" type="ORF">MQP27_17980</name>
</gene>
<dbReference type="SMART" id="SM00736">
    <property type="entry name" value="CADG"/>
    <property type="match status" value="1"/>
</dbReference>
<keyword evidence="2" id="KW-0378">Hydrolase</keyword>
<dbReference type="InterPro" id="IPR036852">
    <property type="entry name" value="Peptidase_S8/S53_dom_sf"/>
</dbReference>
<dbReference type="InterPro" id="IPR023828">
    <property type="entry name" value="Peptidase_S8_Ser-AS"/>
</dbReference>
<evidence type="ECO:0000256" key="2">
    <source>
        <dbReference type="ARBA" id="ARBA00022801"/>
    </source>
</evidence>
<keyword evidence="9" id="KW-1185">Reference proteome</keyword>
<comment type="similarity">
    <text evidence="4">Belongs to the peptidase S8 family.</text>
</comment>
<dbReference type="InterPro" id="IPR050819">
    <property type="entry name" value="Tripeptidyl-peptidase_I"/>
</dbReference>
<dbReference type="PROSITE" id="PS51318">
    <property type="entry name" value="TAT"/>
    <property type="match status" value="1"/>
</dbReference>
<dbReference type="InterPro" id="IPR006311">
    <property type="entry name" value="TAT_signal"/>
</dbReference>
<reference evidence="8" key="1">
    <citation type="submission" date="2022-03" db="EMBL/GenBank/DDBJ databases">
        <title>Streptomyces 7R015 and 7R016 isolated from Barleria lupulina in Thailand.</title>
        <authorList>
            <person name="Kanchanasin P."/>
            <person name="Phongsopitanun W."/>
            <person name="Tanasupawat S."/>
        </authorList>
    </citation>
    <scope>NUCLEOTIDE SEQUENCE</scope>
    <source>
        <strain evidence="8">7R015</strain>
    </source>
</reference>
<dbReference type="InterPro" id="IPR030400">
    <property type="entry name" value="Sedolisin_dom"/>
</dbReference>
<dbReference type="RefSeq" id="WP_242766202.1">
    <property type="nucleotide sequence ID" value="NZ_JALDAY010000005.1"/>
</dbReference>
<sequence>MREKTGRSLRRLLTTAIPALALGLAGLVAAPAHAAPAATHTTRVAQNAKALTSPDRQAFHSTGKAGQKVPTKHLCATAAPGQAACFAQRRTDIKQRLASAVAAAAPSGLSPANLHSAYNLPSTGGSGLTVAVVDAYNDPNAESDLATYRSQYGLSSCTKANGCFKQVSQTGSTTSLPSNDTGWAGEEALDIDMVSAVCPNCNIILVEANSATDSDLGTAENEAVALGAKFVSNSWGGDESSSQTSEDTSYFKHPGVAITVSAGDSGYGAEYPATSQYVTAVGGTALSTSSNSRGWTESVWKTSSSEGTGSGCSAYDAKPSWQTDTGCTKRMESDVSAVADPATGVAVYDTYGGSGWAVYGGTSASAPIIAGVYALAGTPGSSDYPAKYPYSHTSNLYDVTSGNNGSCSTSYFCTATTGYDGPTGWGTPNGTTAFASGSTSGNTVTVTNPGSQSTTTGSSVSLQISATDSAGATLTYSASGLPTGLSISSSTGKITGTASTAGTYQVTVTASDSTGASGSASFTWTVGSSSGTCTSSQLLGNAGFESGNTTWTASSGVITNSSSESAHAGSYYAWLDGYGSTHTDTLSQSVTVPSGCKATFTFYLHIDTAETSTSTAYDKLTVTAGSTTLATYSNLNAASGYAQKSFDLSSFAGSTVTLKFSGVEDSSLQTSFVVDDTAVTTS</sequence>
<dbReference type="CDD" id="cd04056">
    <property type="entry name" value="Peptidases_S53"/>
    <property type="match status" value="1"/>
</dbReference>
<feature type="domain" description="Peptidase S53" evidence="7">
    <location>
        <begin position="108"/>
        <end position="440"/>
    </location>
</feature>
<evidence type="ECO:0000256" key="3">
    <source>
        <dbReference type="ARBA" id="ARBA00022825"/>
    </source>
</evidence>
<dbReference type="SUPFAM" id="SSF52743">
    <property type="entry name" value="Subtilisin-like"/>
    <property type="match status" value="1"/>
</dbReference>
<dbReference type="PROSITE" id="PS00138">
    <property type="entry name" value="SUBTILASE_SER"/>
    <property type="match status" value="1"/>
</dbReference>
<dbReference type="InterPro" id="IPR015500">
    <property type="entry name" value="Peptidase_S8_subtilisin-rel"/>
</dbReference>
<organism evidence="8 9">
    <name type="scientific">Streptomyces cylindrosporus</name>
    <dbReference type="NCBI Taxonomy" id="2927583"/>
    <lineage>
        <taxon>Bacteria</taxon>
        <taxon>Bacillati</taxon>
        <taxon>Actinomycetota</taxon>
        <taxon>Actinomycetes</taxon>
        <taxon>Kitasatosporales</taxon>
        <taxon>Streptomycetaceae</taxon>
        <taxon>Streptomyces</taxon>
    </lineage>
</organism>
<evidence type="ECO:0000256" key="4">
    <source>
        <dbReference type="PROSITE-ProRule" id="PRU01240"/>
    </source>
</evidence>
<dbReference type="InterPro" id="IPR006644">
    <property type="entry name" value="Cadg"/>
</dbReference>
<dbReference type="PANTHER" id="PTHR14218">
    <property type="entry name" value="PROTEASE S8 TRIPEPTIDYL PEPTIDASE I CLN2"/>
    <property type="match status" value="1"/>
</dbReference>
<evidence type="ECO:0000313" key="8">
    <source>
        <dbReference type="EMBL" id="MCI3273002.1"/>
    </source>
</evidence>
<name>A0ABS9Y702_9ACTN</name>
<dbReference type="Gene3D" id="2.60.120.260">
    <property type="entry name" value="Galactose-binding domain-like"/>
    <property type="match status" value="1"/>
</dbReference>
<dbReference type="PROSITE" id="PS51695">
    <property type="entry name" value="SEDOLISIN"/>
    <property type="match status" value="1"/>
</dbReference>
<feature type="signal peptide" evidence="6">
    <location>
        <begin position="1"/>
        <end position="34"/>
    </location>
</feature>
<dbReference type="EMBL" id="JALDAY010000005">
    <property type="protein sequence ID" value="MCI3273002.1"/>
    <property type="molecule type" value="Genomic_DNA"/>
</dbReference>
<accession>A0ABS9Y702</accession>
<dbReference type="Gene3D" id="3.40.50.200">
    <property type="entry name" value="Peptidase S8/S53 domain"/>
    <property type="match status" value="1"/>
</dbReference>
<dbReference type="Pfam" id="PF05345">
    <property type="entry name" value="He_PIG"/>
    <property type="match status" value="1"/>
</dbReference>
<comment type="caution">
    <text evidence="4">Lacks conserved residue(s) required for the propagation of feature annotation.</text>
</comment>
<dbReference type="PROSITE" id="PS51892">
    <property type="entry name" value="SUBTILASE"/>
    <property type="match status" value="1"/>
</dbReference>
<dbReference type="InterPro" id="IPR015919">
    <property type="entry name" value="Cadherin-like_sf"/>
</dbReference>
<feature type="chain" id="PRO_5045685616" evidence="6">
    <location>
        <begin position="35"/>
        <end position="682"/>
    </location>
</feature>
<evidence type="ECO:0000256" key="1">
    <source>
        <dbReference type="ARBA" id="ARBA00022670"/>
    </source>
</evidence>
<dbReference type="Proteomes" id="UP001165269">
    <property type="component" value="Unassembled WGS sequence"/>
</dbReference>
<dbReference type="PRINTS" id="PR00723">
    <property type="entry name" value="SUBTILISIN"/>
</dbReference>
<evidence type="ECO:0000313" key="9">
    <source>
        <dbReference type="Proteomes" id="UP001165269"/>
    </source>
</evidence>
<evidence type="ECO:0000256" key="5">
    <source>
        <dbReference type="SAM" id="MobiDB-lite"/>
    </source>
</evidence>
<dbReference type="Gene3D" id="2.60.40.10">
    <property type="entry name" value="Immunoglobulins"/>
    <property type="match status" value="1"/>
</dbReference>
<protein>
    <submittedName>
        <fullName evidence="8">Ig domain-containing protein</fullName>
    </submittedName>
</protein>
<dbReference type="InterPro" id="IPR013783">
    <property type="entry name" value="Ig-like_fold"/>
</dbReference>
<dbReference type="SUPFAM" id="SSF49313">
    <property type="entry name" value="Cadherin-like"/>
    <property type="match status" value="1"/>
</dbReference>
<dbReference type="PANTHER" id="PTHR14218:SF15">
    <property type="entry name" value="TRIPEPTIDYL-PEPTIDASE 1"/>
    <property type="match status" value="1"/>
</dbReference>
<proteinExistence type="inferred from homology"/>
<keyword evidence="3" id="KW-0720">Serine protease</keyword>
<comment type="caution">
    <text evidence="8">The sequence shown here is derived from an EMBL/GenBank/DDBJ whole genome shotgun (WGS) entry which is preliminary data.</text>
</comment>
<keyword evidence="6" id="KW-0732">Signal</keyword>
<evidence type="ECO:0000259" key="7">
    <source>
        <dbReference type="PROSITE" id="PS51695"/>
    </source>
</evidence>